<dbReference type="CDD" id="cd02440">
    <property type="entry name" value="AdoMet_MTases"/>
    <property type="match status" value="1"/>
</dbReference>
<keyword evidence="1" id="KW-0411">Iron-sulfur</keyword>
<dbReference type="Gene3D" id="2.40.50.140">
    <property type="entry name" value="Nucleic acid-binding proteins"/>
    <property type="match status" value="1"/>
</dbReference>
<sequence>MPLLTIEKVINGGYGLTKTDEGKIVLIPGTLPGEEIQTTIHQDKKGYATGKIKKIVTAHDGRITPPCPYIRNCGGCNLQHATAELQLEIKEAIVKESLTRSGKPELAKASALIQAPIASPQDFFYRQRIRLHIDEYGRMGFRQHQSHDIIAIKKCLLASPQINEVLTALEEHEEHGEICQLASQLELILNPATEQVQLVYLLKRKSRPADTNRAKRLGEKIASVDCIYFIGENFPLQSAYCKTPEEGKVLSLDYKPQALAGKKISMQWEVNGFCQVNIKQNVQMIETVLAFADIRDEESVLDLFCGMGNFSIPLACQAKAVTGFEGQGSAIRSAKKNALNNGLDNCSFYQKPVHKACAELIADKRVYDCVIIDPPRQGAPELAGQLAKLCQKRLIYISCDPATLTRDLAELSKQGFQIKKIQPIDMFPQTYHIENVVLLEPCPQ</sequence>
<dbReference type="InterPro" id="IPR030390">
    <property type="entry name" value="MeTrfase_TrmA_AS"/>
</dbReference>
<dbReference type="SUPFAM" id="SSF50249">
    <property type="entry name" value="Nucleic acid-binding proteins"/>
    <property type="match status" value="1"/>
</dbReference>
<dbReference type="Gene3D" id="3.40.50.150">
    <property type="entry name" value="Vaccinia Virus protein VP39"/>
    <property type="match status" value="1"/>
</dbReference>
<dbReference type="Pfam" id="PF01938">
    <property type="entry name" value="TRAM"/>
    <property type="match status" value="1"/>
</dbReference>
<feature type="binding site" evidence="5">
    <location>
        <position position="373"/>
    </location>
    <ligand>
        <name>S-adenosyl-L-methionine</name>
        <dbReference type="ChEBI" id="CHEBI:59789"/>
    </ligand>
</feature>
<gene>
    <name evidence="8" type="ordered locus">DP1443</name>
</gene>
<feature type="active site" evidence="6">
    <location>
        <position position="399"/>
    </location>
</feature>
<dbReference type="InterPro" id="IPR002792">
    <property type="entry name" value="TRAM_dom"/>
</dbReference>
<feature type="active site" description="Nucleophile" evidence="5">
    <location>
        <position position="399"/>
    </location>
</feature>
<dbReference type="PROSITE" id="PS50926">
    <property type="entry name" value="TRAM"/>
    <property type="match status" value="1"/>
</dbReference>
<dbReference type="eggNOG" id="COG2265">
    <property type="taxonomic scope" value="Bacteria"/>
</dbReference>
<feature type="binding site" evidence="5">
    <location>
        <position position="304"/>
    </location>
    <ligand>
        <name>S-adenosyl-L-methionine</name>
        <dbReference type="ChEBI" id="CHEBI:59789"/>
    </ligand>
</feature>
<dbReference type="FunFam" id="3.40.50.150:FF:000009">
    <property type="entry name" value="23S rRNA (Uracil(1939)-C(5))-methyltransferase RlmD"/>
    <property type="match status" value="1"/>
</dbReference>
<dbReference type="AlphaFoldDB" id="Q6ANA2"/>
<dbReference type="NCBIfam" id="TIGR00479">
    <property type="entry name" value="rumA"/>
    <property type="match status" value="1"/>
</dbReference>
<dbReference type="PROSITE" id="PS51687">
    <property type="entry name" value="SAM_MT_RNA_M5U"/>
    <property type="match status" value="1"/>
</dbReference>
<dbReference type="RefSeq" id="WP_011188684.1">
    <property type="nucleotide sequence ID" value="NC_006138.1"/>
</dbReference>
<feature type="domain" description="TRAM" evidence="7">
    <location>
        <begin position="1"/>
        <end position="54"/>
    </location>
</feature>
<dbReference type="KEGG" id="dps:DP1443"/>
<accession>Q6ANA2</accession>
<feature type="binding site" evidence="5">
    <location>
        <position position="275"/>
    </location>
    <ligand>
        <name>S-adenosyl-L-methionine</name>
        <dbReference type="ChEBI" id="CHEBI:59789"/>
    </ligand>
</feature>
<dbReference type="GO" id="GO:0070475">
    <property type="term" value="P:rRNA base methylation"/>
    <property type="evidence" value="ECO:0007669"/>
    <property type="project" value="TreeGrafter"/>
</dbReference>
<dbReference type="GO" id="GO:0070041">
    <property type="term" value="F:rRNA (uridine-C5-)-methyltransferase activity"/>
    <property type="evidence" value="ECO:0007669"/>
    <property type="project" value="TreeGrafter"/>
</dbReference>
<evidence type="ECO:0000313" key="8">
    <source>
        <dbReference type="EMBL" id="CAG36172.1"/>
    </source>
</evidence>
<evidence type="ECO:0000256" key="5">
    <source>
        <dbReference type="PROSITE-ProRule" id="PRU01024"/>
    </source>
</evidence>
<dbReference type="STRING" id="177439.DP1443"/>
<dbReference type="SUPFAM" id="SSF53335">
    <property type="entry name" value="S-adenosyl-L-methionine-dependent methyltransferases"/>
    <property type="match status" value="1"/>
</dbReference>
<dbReference type="PROSITE" id="PS01230">
    <property type="entry name" value="TRMA_1"/>
    <property type="match status" value="1"/>
</dbReference>
<evidence type="ECO:0000313" key="9">
    <source>
        <dbReference type="Proteomes" id="UP000000602"/>
    </source>
</evidence>
<dbReference type="InterPro" id="IPR029063">
    <property type="entry name" value="SAM-dependent_MTases_sf"/>
</dbReference>
<dbReference type="PROSITE" id="PS01231">
    <property type="entry name" value="TRMA_2"/>
    <property type="match status" value="1"/>
</dbReference>
<dbReference type="OrthoDB" id="9804590at2"/>
<evidence type="ECO:0000256" key="2">
    <source>
        <dbReference type="ARBA" id="ARBA00022603"/>
    </source>
</evidence>
<reference evidence="9" key="1">
    <citation type="journal article" date="2004" name="Environ. Microbiol.">
        <title>The genome of Desulfotalea psychrophila, a sulfate-reducing bacterium from permanently cold Arctic sediments.</title>
        <authorList>
            <person name="Rabus R."/>
            <person name="Ruepp A."/>
            <person name="Frickey T."/>
            <person name="Rattei T."/>
            <person name="Fartmann B."/>
            <person name="Stark M."/>
            <person name="Bauer M."/>
            <person name="Zibat A."/>
            <person name="Lombardot T."/>
            <person name="Becker I."/>
            <person name="Amann J."/>
            <person name="Gellner K."/>
            <person name="Teeling H."/>
            <person name="Leuschner W.D."/>
            <person name="Gloeckner F.-O."/>
            <person name="Lupas A.N."/>
            <person name="Amann R."/>
            <person name="Klenk H.-P."/>
        </authorList>
    </citation>
    <scope>NUCLEOTIDE SEQUENCE [LARGE SCALE GENOMIC DNA]</scope>
    <source>
        <strain evidence="9">DSM 12343 / LSv54</strain>
    </source>
</reference>
<comment type="similarity">
    <text evidence="5">Belongs to the class I-like SAM-binding methyltransferase superfamily. RNA M5U methyltransferase family.</text>
</comment>
<organism evidence="8 9">
    <name type="scientific">Desulfotalea psychrophila (strain LSv54 / DSM 12343)</name>
    <dbReference type="NCBI Taxonomy" id="177439"/>
    <lineage>
        <taxon>Bacteria</taxon>
        <taxon>Pseudomonadati</taxon>
        <taxon>Thermodesulfobacteriota</taxon>
        <taxon>Desulfobulbia</taxon>
        <taxon>Desulfobulbales</taxon>
        <taxon>Desulfocapsaceae</taxon>
        <taxon>Desulfotalea</taxon>
    </lineage>
</organism>
<keyword evidence="1" id="KW-0408">Iron</keyword>
<evidence type="ECO:0000256" key="4">
    <source>
        <dbReference type="ARBA" id="ARBA00022691"/>
    </source>
</evidence>
<keyword evidence="9" id="KW-1185">Reference proteome</keyword>
<keyword evidence="1" id="KW-0479">Metal-binding</keyword>
<keyword evidence="4 5" id="KW-0949">S-adenosyl-L-methionine</keyword>
<keyword evidence="1" id="KW-0004">4Fe-4S</keyword>
<dbReference type="Proteomes" id="UP000000602">
    <property type="component" value="Chromosome"/>
</dbReference>
<dbReference type="HOGENOM" id="CLU_014689_8_2_7"/>
<dbReference type="InterPro" id="IPR030391">
    <property type="entry name" value="MeTrfase_TrmA_CS"/>
</dbReference>
<dbReference type="PANTHER" id="PTHR11061">
    <property type="entry name" value="RNA M5U METHYLTRANSFERASE"/>
    <property type="match status" value="1"/>
</dbReference>
<dbReference type="InterPro" id="IPR010280">
    <property type="entry name" value="U5_MeTrfase_fam"/>
</dbReference>
<evidence type="ECO:0000256" key="6">
    <source>
        <dbReference type="PROSITE-ProRule" id="PRU10015"/>
    </source>
</evidence>
<dbReference type="Pfam" id="PF05958">
    <property type="entry name" value="tRNA_U5-meth_tr"/>
    <property type="match status" value="1"/>
</dbReference>
<evidence type="ECO:0000259" key="7">
    <source>
        <dbReference type="PROSITE" id="PS50926"/>
    </source>
</evidence>
<dbReference type="InterPro" id="IPR012340">
    <property type="entry name" value="NA-bd_OB-fold"/>
</dbReference>
<name>Q6ANA2_DESPS</name>
<evidence type="ECO:0000256" key="1">
    <source>
        <dbReference type="ARBA" id="ARBA00022485"/>
    </source>
</evidence>
<keyword evidence="2 5" id="KW-0489">Methyltransferase</keyword>
<feature type="binding site" evidence="5">
    <location>
        <position position="325"/>
    </location>
    <ligand>
        <name>S-adenosyl-L-methionine</name>
        <dbReference type="ChEBI" id="CHEBI:59789"/>
    </ligand>
</feature>
<dbReference type="EMBL" id="CR522870">
    <property type="protein sequence ID" value="CAG36172.1"/>
    <property type="molecule type" value="Genomic_DNA"/>
</dbReference>
<protein>
    <submittedName>
        <fullName evidence="8">Related to RNA-methyltransferase</fullName>
    </submittedName>
</protein>
<evidence type="ECO:0000256" key="3">
    <source>
        <dbReference type="ARBA" id="ARBA00022679"/>
    </source>
</evidence>
<dbReference type="Gene3D" id="2.40.50.1070">
    <property type="match status" value="1"/>
</dbReference>
<dbReference type="PANTHER" id="PTHR11061:SF49">
    <property type="entry name" value="23S RRNA (URACIL(1939)-C(5))-METHYLTRANSFERASE RLMD"/>
    <property type="match status" value="1"/>
</dbReference>
<dbReference type="GO" id="GO:0051539">
    <property type="term" value="F:4 iron, 4 sulfur cluster binding"/>
    <property type="evidence" value="ECO:0007669"/>
    <property type="project" value="UniProtKB-KW"/>
</dbReference>
<keyword evidence="3 5" id="KW-0808">Transferase</keyword>
<proteinExistence type="inferred from homology"/>